<gene>
    <name evidence="2" type="ORF">BJ684DRAFT_4811</name>
</gene>
<dbReference type="PANTHER" id="PTHR34391:SF1">
    <property type="entry name" value="UPF0658 GOLGI APPARATUS MEMBRANE PROTEIN C1952.10C-RELATED"/>
    <property type="match status" value="1"/>
</dbReference>
<keyword evidence="1" id="KW-1133">Transmembrane helix</keyword>
<feature type="transmembrane region" description="Helical" evidence="1">
    <location>
        <begin position="115"/>
        <end position="132"/>
    </location>
</feature>
<evidence type="ECO:0000313" key="2">
    <source>
        <dbReference type="EMBL" id="RKP11239.1"/>
    </source>
</evidence>
<dbReference type="AlphaFoldDB" id="A0A4V1IXJ1"/>
<dbReference type="Proteomes" id="UP000267251">
    <property type="component" value="Unassembled WGS sequence"/>
</dbReference>
<keyword evidence="3" id="KW-1185">Reference proteome</keyword>
<keyword evidence="1" id="KW-0812">Transmembrane</keyword>
<reference evidence="3" key="1">
    <citation type="journal article" date="2018" name="Nat. Microbiol.">
        <title>Leveraging single-cell genomics to expand the fungal tree of life.</title>
        <authorList>
            <person name="Ahrendt S.R."/>
            <person name="Quandt C.A."/>
            <person name="Ciobanu D."/>
            <person name="Clum A."/>
            <person name="Salamov A."/>
            <person name="Andreopoulos B."/>
            <person name="Cheng J.F."/>
            <person name="Woyke T."/>
            <person name="Pelin A."/>
            <person name="Henrissat B."/>
            <person name="Reynolds N.K."/>
            <person name="Benny G.L."/>
            <person name="Smith M.E."/>
            <person name="James T.Y."/>
            <person name="Grigoriev I.V."/>
        </authorList>
    </citation>
    <scope>NUCLEOTIDE SEQUENCE [LARGE SCALE GENOMIC DNA]</scope>
</reference>
<sequence>YRRLQASLIIVIVVTGIAELAFLWLSWKLFQEFGWRIYKKIGADVRKKRMYRAYHILLMLLKLDVFFFIGFAVQFIMLVLKFDDAEFSLTIVALPVIILILLAAVYAVRREQVHMMFAFMIGLLCAISYFLFKTIRIWTDPQRKKKYDNVKYYLTVFSFISLLMSLVTLVQAILCYLNFGKGLKPYLLREGAGLERPD</sequence>
<dbReference type="OrthoDB" id="2448307at2759"/>
<feature type="transmembrane region" description="Helical" evidence="1">
    <location>
        <begin position="6"/>
        <end position="30"/>
    </location>
</feature>
<dbReference type="GO" id="GO:0005794">
    <property type="term" value="C:Golgi apparatus"/>
    <property type="evidence" value="ECO:0007669"/>
    <property type="project" value="TreeGrafter"/>
</dbReference>
<evidence type="ECO:0000313" key="3">
    <source>
        <dbReference type="Proteomes" id="UP000267251"/>
    </source>
</evidence>
<dbReference type="InterPro" id="IPR040410">
    <property type="entry name" value="UPF0658_Golgi"/>
</dbReference>
<feature type="non-terminal residue" evidence="2">
    <location>
        <position position="1"/>
    </location>
</feature>
<feature type="non-terminal residue" evidence="2">
    <location>
        <position position="198"/>
    </location>
</feature>
<protein>
    <submittedName>
        <fullName evidence="2">Uncharacterized protein</fullName>
    </submittedName>
</protein>
<evidence type="ECO:0000256" key="1">
    <source>
        <dbReference type="SAM" id="Phobius"/>
    </source>
</evidence>
<name>A0A4V1IXJ1_9FUNG</name>
<feature type="transmembrane region" description="Helical" evidence="1">
    <location>
        <begin position="56"/>
        <end position="77"/>
    </location>
</feature>
<dbReference type="EMBL" id="KZ989078">
    <property type="protein sequence ID" value="RKP11239.1"/>
    <property type="molecule type" value="Genomic_DNA"/>
</dbReference>
<dbReference type="PANTHER" id="PTHR34391">
    <property type="entry name" value="UPF0658 GOLGI APPARATUS MEMBRANE PROTEIN C1952.10C-RELATED"/>
    <property type="match status" value="1"/>
</dbReference>
<keyword evidence="1" id="KW-0472">Membrane</keyword>
<organism evidence="2 3">
    <name type="scientific">Piptocephalis cylindrospora</name>
    <dbReference type="NCBI Taxonomy" id="1907219"/>
    <lineage>
        <taxon>Eukaryota</taxon>
        <taxon>Fungi</taxon>
        <taxon>Fungi incertae sedis</taxon>
        <taxon>Zoopagomycota</taxon>
        <taxon>Zoopagomycotina</taxon>
        <taxon>Zoopagomycetes</taxon>
        <taxon>Zoopagales</taxon>
        <taxon>Piptocephalidaceae</taxon>
        <taxon>Piptocephalis</taxon>
    </lineage>
</organism>
<feature type="transmembrane region" description="Helical" evidence="1">
    <location>
        <begin position="89"/>
        <end position="108"/>
    </location>
</feature>
<proteinExistence type="predicted"/>
<accession>A0A4V1IXJ1</accession>
<feature type="transmembrane region" description="Helical" evidence="1">
    <location>
        <begin position="152"/>
        <end position="179"/>
    </location>
</feature>